<evidence type="ECO:0000313" key="5">
    <source>
        <dbReference type="Proteomes" id="UP000076798"/>
    </source>
</evidence>
<dbReference type="Proteomes" id="UP000076798">
    <property type="component" value="Unassembled WGS sequence"/>
</dbReference>
<dbReference type="GO" id="GO:0007094">
    <property type="term" value="P:mitotic spindle assembly checkpoint signaling"/>
    <property type="evidence" value="ECO:0007669"/>
    <property type="project" value="TreeGrafter"/>
</dbReference>
<feature type="region of interest" description="Disordered" evidence="2">
    <location>
        <begin position="347"/>
        <end position="369"/>
    </location>
</feature>
<organism evidence="4 5">
    <name type="scientific">Sistotremastrum suecicum HHB10207 ss-3</name>
    <dbReference type="NCBI Taxonomy" id="1314776"/>
    <lineage>
        <taxon>Eukaryota</taxon>
        <taxon>Fungi</taxon>
        <taxon>Dikarya</taxon>
        <taxon>Basidiomycota</taxon>
        <taxon>Agaricomycotina</taxon>
        <taxon>Agaricomycetes</taxon>
        <taxon>Sistotremastrales</taxon>
        <taxon>Sistotremastraceae</taxon>
        <taxon>Sistotremastrum</taxon>
    </lineage>
</organism>
<reference evidence="4 5" key="1">
    <citation type="journal article" date="2016" name="Mol. Biol. Evol.">
        <title>Comparative Genomics of Early-Diverging Mushroom-Forming Fungi Provides Insights into the Origins of Lignocellulose Decay Capabilities.</title>
        <authorList>
            <person name="Nagy L.G."/>
            <person name="Riley R."/>
            <person name="Tritt A."/>
            <person name="Adam C."/>
            <person name="Daum C."/>
            <person name="Floudas D."/>
            <person name="Sun H."/>
            <person name="Yadav J.S."/>
            <person name="Pangilinan J."/>
            <person name="Larsson K.H."/>
            <person name="Matsuura K."/>
            <person name="Barry K."/>
            <person name="Labutti K."/>
            <person name="Kuo R."/>
            <person name="Ohm R.A."/>
            <person name="Bhattacharya S.S."/>
            <person name="Shirouzu T."/>
            <person name="Yoshinaga Y."/>
            <person name="Martin F.M."/>
            <person name="Grigoriev I.V."/>
            <person name="Hibbett D.S."/>
        </authorList>
    </citation>
    <scope>NUCLEOTIDE SEQUENCE [LARGE SCALE GENOMIC DNA]</scope>
    <source>
        <strain evidence="4 5">HHB10207 ss-3</strain>
    </source>
</reference>
<name>A0A166J8Y5_9AGAM</name>
<feature type="region of interest" description="Disordered" evidence="2">
    <location>
        <begin position="547"/>
        <end position="571"/>
    </location>
</feature>
<dbReference type="Pfam" id="PF18210">
    <property type="entry name" value="Knl1_RWD_C"/>
    <property type="match status" value="1"/>
</dbReference>
<proteinExistence type="predicted"/>
<feature type="compositionally biased region" description="Polar residues" evidence="2">
    <location>
        <begin position="416"/>
        <end position="430"/>
    </location>
</feature>
<dbReference type="InterPro" id="IPR040850">
    <property type="entry name" value="Knl1_RWD_C"/>
</dbReference>
<protein>
    <recommendedName>
        <fullName evidence="3">Spc7 kinetochore protein domain-containing protein</fullName>
    </recommendedName>
</protein>
<dbReference type="PANTHER" id="PTHR28260">
    <property type="entry name" value="SPINDLE POLE BODY COMPONENT SPC105"/>
    <property type="match status" value="1"/>
</dbReference>
<dbReference type="SMART" id="SM00787">
    <property type="entry name" value="Spc7"/>
    <property type="match status" value="1"/>
</dbReference>
<feature type="compositionally biased region" description="Acidic residues" evidence="2">
    <location>
        <begin position="207"/>
        <end position="219"/>
    </location>
</feature>
<evidence type="ECO:0000259" key="3">
    <source>
        <dbReference type="SMART" id="SM00787"/>
    </source>
</evidence>
<dbReference type="STRING" id="1314776.A0A166J8Y5"/>
<feature type="compositionally biased region" description="Polar residues" evidence="2">
    <location>
        <begin position="497"/>
        <end position="507"/>
    </location>
</feature>
<dbReference type="Pfam" id="PF08317">
    <property type="entry name" value="Spc7"/>
    <property type="match status" value="1"/>
</dbReference>
<feature type="region of interest" description="Disordered" evidence="2">
    <location>
        <begin position="382"/>
        <end position="517"/>
    </location>
</feature>
<dbReference type="GO" id="GO:1990758">
    <property type="term" value="P:mitotic sister chromatid biorientation"/>
    <property type="evidence" value="ECO:0007669"/>
    <property type="project" value="TreeGrafter"/>
</dbReference>
<accession>A0A166J8Y5</accession>
<feature type="compositionally biased region" description="Basic and acidic residues" evidence="2">
    <location>
        <begin position="98"/>
        <end position="107"/>
    </location>
</feature>
<feature type="region of interest" description="Disordered" evidence="2">
    <location>
        <begin position="1"/>
        <end position="60"/>
    </location>
</feature>
<keyword evidence="1" id="KW-0175">Coiled coil</keyword>
<feature type="region of interest" description="Disordered" evidence="2">
    <location>
        <begin position="609"/>
        <end position="631"/>
    </location>
</feature>
<keyword evidence="5" id="KW-1185">Reference proteome</keyword>
<feature type="compositionally biased region" description="Acidic residues" evidence="2">
    <location>
        <begin position="179"/>
        <end position="192"/>
    </location>
</feature>
<dbReference type="EMBL" id="KV428004">
    <property type="protein sequence ID" value="KZT44496.1"/>
    <property type="molecule type" value="Genomic_DNA"/>
</dbReference>
<dbReference type="PANTHER" id="PTHR28260:SF1">
    <property type="entry name" value="SPINDLE POLE BODY COMPONENT SPC105"/>
    <property type="match status" value="1"/>
</dbReference>
<evidence type="ECO:0000256" key="2">
    <source>
        <dbReference type="SAM" id="MobiDB-lite"/>
    </source>
</evidence>
<evidence type="ECO:0000256" key="1">
    <source>
        <dbReference type="SAM" id="Coils"/>
    </source>
</evidence>
<sequence>MTASPPAHSKLNRRKSATSAASTSQRPAGKKRAMSIAGGVLPLPKQLSPRSKRRSLGPAKGILKSRINLAEDVQQSAPAGQELMDYTIHNTRSSLLRFEQDENDTTRRSIGSLSRRVSFAPHASVREFNTAKEGNTNSTEAPSSPAPSESEGPSLTPGFASSHASSSDVQRRFSGASFDGEESMELDDEDSQLYDPIDSHPANASLSDDDLSEDDDLMDATEVFGEGIIAQRRSSVHEKPRSSMPRASMIPRRARDSLAPPLDREHPVGIPLKEPEAPSQALLELQSCVSDSFQSNNSEDLPDMPIDEAVRRLSAVRSSILGESAGEQSFSTVSDDSMMEDRTVNLTMTRDWNEESNRIAPRPSIRSEGGWEADMSVASRITAHHSAQSIHEDDSNMSLDESDLDLSTRPDPPQPSEEQALSQTDPSQPIFSAPELEPHSSFNGSSPSSAIPSVSGAETATGISNFTPPVPLARESQGSSAVKENMPASAHFALPTRASQNRIQESLSPPKRRLSTVTTSVFSHSNHNLEVEGASVPSAPALALVNKPTTQGASSKFRRPSGYSRSRKSISEAESVYKDSLVGGGGPSSTESYEAPEITDVHSQTLAVPSVKEREPTHRASAQGFSAEEIRHSPIAPVARLGGQAEGSSPIRPVRPITESGQNEPSVPLDLLPTVETPAISIEDFFTMTGVKFMDEITVPRKSIVRPTHLMSRRDSEGDSKPGLAQCIVAMNVDIPQLKMYAWVGSHMRKWIDESKATHRVAEEEVAKVTPAQFTAFAEADEQDRKEYTSCLKLIKACEQLRARATWYGWKQGWLAQLQGDSEQSLRDLDSDALTIKNLNRELTELMPSLQEQHALIMQELDAEKEAVHEIENSDQEYLEELKATIAEQNGMLEEYQSKVSENRATLERLTERLAEVTAQQQEATEVIADCRRKVGLQKNSTKAGVFRLKEELEVIQDLHLWETIKVQADSFEFIYGSNLKVIIPCKNYAPVHDQVEMSFLPNASDNHAEILKFRSLGIQAARAVLMNTCRAGSSIKDIVQCLSDCFAGLSQLLCQLRFLLAQFPLEITLLSDGSLTATVTLLLKRIRSKALVAFKWNVRALTSWPMSLNMLQCEVKVVYGGANPQLISSAIENRLKESSVADNHACLQDACCVALEQH</sequence>
<feature type="coiled-coil region" evidence="1">
    <location>
        <begin position="879"/>
        <end position="927"/>
    </location>
</feature>
<gene>
    <name evidence="4" type="ORF">SISSUDRAFT_23592</name>
</gene>
<dbReference type="InterPro" id="IPR013253">
    <property type="entry name" value="Spc7_domain"/>
</dbReference>
<feature type="compositionally biased region" description="Low complexity" evidence="2">
    <location>
        <begin position="439"/>
        <end position="455"/>
    </location>
</feature>
<dbReference type="InterPro" id="IPR033338">
    <property type="entry name" value="Spc105/Spc7"/>
</dbReference>
<feature type="compositionally biased region" description="Polar residues" evidence="2">
    <location>
        <begin position="456"/>
        <end position="467"/>
    </location>
</feature>
<feature type="region of interest" description="Disordered" evidence="2">
    <location>
        <begin position="97"/>
        <end position="266"/>
    </location>
</feature>
<feature type="compositionally biased region" description="Low complexity" evidence="2">
    <location>
        <begin position="138"/>
        <end position="154"/>
    </location>
</feature>
<evidence type="ECO:0000313" key="4">
    <source>
        <dbReference type="EMBL" id="KZT44496.1"/>
    </source>
</evidence>
<dbReference type="OrthoDB" id="5592879at2759"/>
<dbReference type="GO" id="GO:0034501">
    <property type="term" value="P:protein localization to kinetochore"/>
    <property type="evidence" value="ECO:0007669"/>
    <property type="project" value="TreeGrafter"/>
</dbReference>
<dbReference type="GO" id="GO:0000776">
    <property type="term" value="C:kinetochore"/>
    <property type="evidence" value="ECO:0007669"/>
    <property type="project" value="TreeGrafter"/>
</dbReference>
<dbReference type="AlphaFoldDB" id="A0A166J8Y5"/>
<feature type="domain" description="Spc7 kinetochore protein" evidence="3">
    <location>
        <begin position="667"/>
        <end position="985"/>
    </location>
</feature>